<sequence length="508" mass="54694">MTNPLLRDGHGTLDQHDDHDHQAKLQPIAPSQTDATGASRPQDSPRPHNLPLRSSSEERRRHTSRPPVDHDTPVSHRNLDEAAPKRLIQNDTGEGHIYEHKGLEDARSSDQERIGEDTAATGALKDGDSLPGAKQEREKPAGGLKVSRLATQVYTVSYLVLFSFWGTLARLGLQWLTDYPGAPVFPSVWFNFGGSLVFGFLSEDRKLFRDEWGTPTYEQQIQKAKQDEESGGSGSDQAAVDLTAAKKAHLATKKTIPLYVGLATGFCGSFTSFSSFIRDAFLATSNDLTYGSSSTTAPRNGGYSFMALLAVIIITATASLSGLIIGTHLATALEPVTPSLPFLVTRRFADRLAVFLAVGCWVGAVLLAAIPPAGYWRGAAAFALVFAPLGCLLRYYASMWLNGRMNPAFPLGTFAVNVFGTAVLGMAWDLQHVPVGGVIGCQVLQGVEDGFCGCLTTVSTWVSEMAGLRRRQAWMYGGASVVVSFAVMVAVMGGLRWSDGFGALKCVH</sequence>
<comment type="similarity">
    <text evidence="7">Belongs to the fluoride channel Fluc/FEX (TC 1.A.43) family.</text>
</comment>
<feature type="transmembrane region" description="Helical" evidence="10">
    <location>
        <begin position="376"/>
        <end position="396"/>
    </location>
</feature>
<comment type="caution">
    <text evidence="11">The sequence shown here is derived from an EMBL/GenBank/DDBJ whole genome shotgun (WGS) entry which is preliminary data.</text>
</comment>
<feature type="transmembrane region" description="Helical" evidence="10">
    <location>
        <begin position="303"/>
        <end position="331"/>
    </location>
</feature>
<evidence type="ECO:0000256" key="4">
    <source>
        <dbReference type="ARBA" id="ARBA00022692"/>
    </source>
</evidence>
<feature type="compositionally biased region" description="Basic and acidic residues" evidence="9">
    <location>
        <begin position="67"/>
        <end position="84"/>
    </location>
</feature>
<evidence type="ECO:0000313" key="11">
    <source>
        <dbReference type="EMBL" id="ROW12148.1"/>
    </source>
</evidence>
<evidence type="ECO:0000256" key="9">
    <source>
        <dbReference type="SAM" id="MobiDB-lite"/>
    </source>
</evidence>
<feature type="transmembrane region" description="Helical" evidence="10">
    <location>
        <begin position="184"/>
        <end position="201"/>
    </location>
</feature>
<evidence type="ECO:0000313" key="12">
    <source>
        <dbReference type="Proteomes" id="UP000283895"/>
    </source>
</evidence>
<dbReference type="AlphaFoldDB" id="A0A423X7X8"/>
<feature type="transmembrane region" description="Helical" evidence="10">
    <location>
        <begin position="408"/>
        <end position="428"/>
    </location>
</feature>
<keyword evidence="6 10" id="KW-0472">Membrane</keyword>
<gene>
    <name evidence="11" type="ORF">VMCG_00064</name>
</gene>
<protein>
    <submittedName>
        <fullName evidence="11">Uncharacterized protein</fullName>
    </submittedName>
</protein>
<evidence type="ECO:0000256" key="3">
    <source>
        <dbReference type="ARBA" id="ARBA00022475"/>
    </source>
</evidence>
<dbReference type="GO" id="GO:0005886">
    <property type="term" value="C:plasma membrane"/>
    <property type="evidence" value="ECO:0007669"/>
    <property type="project" value="UniProtKB-SubCell"/>
</dbReference>
<dbReference type="PANTHER" id="PTHR28259">
    <property type="entry name" value="FLUORIDE EXPORT PROTEIN 1-RELATED"/>
    <property type="match status" value="1"/>
</dbReference>
<reference evidence="11 12" key="1">
    <citation type="submission" date="2015-09" db="EMBL/GenBank/DDBJ databases">
        <title>Host preference determinants of Valsa canker pathogens revealed by comparative genomics.</title>
        <authorList>
            <person name="Yin Z."/>
            <person name="Huang L."/>
        </authorList>
    </citation>
    <scope>NUCLEOTIDE SEQUENCE [LARGE SCALE GENOMIC DNA]</scope>
    <source>
        <strain evidence="11 12">03-1</strain>
    </source>
</reference>
<evidence type="ECO:0000256" key="5">
    <source>
        <dbReference type="ARBA" id="ARBA00022989"/>
    </source>
</evidence>
<accession>A0A423X7X8</accession>
<comment type="function">
    <text evidence="1">Fluoride channel required for the rapid expulsion of cytoplasmic fluoride.</text>
</comment>
<feature type="compositionally biased region" description="Polar residues" evidence="9">
    <location>
        <begin position="29"/>
        <end position="42"/>
    </location>
</feature>
<dbReference type="PANTHER" id="PTHR28259:SF1">
    <property type="entry name" value="FLUORIDE EXPORT PROTEIN 1-RELATED"/>
    <property type="match status" value="1"/>
</dbReference>
<feature type="transmembrane region" description="Helical" evidence="10">
    <location>
        <begin position="153"/>
        <end position="172"/>
    </location>
</feature>
<feature type="compositionally biased region" description="Basic and acidic residues" evidence="9">
    <location>
        <begin position="93"/>
        <end position="116"/>
    </location>
</feature>
<evidence type="ECO:0000256" key="1">
    <source>
        <dbReference type="ARBA" id="ARBA00002598"/>
    </source>
</evidence>
<keyword evidence="4 10" id="KW-0812">Transmembrane</keyword>
<evidence type="ECO:0000256" key="2">
    <source>
        <dbReference type="ARBA" id="ARBA00004651"/>
    </source>
</evidence>
<evidence type="ECO:0000256" key="6">
    <source>
        <dbReference type="ARBA" id="ARBA00023136"/>
    </source>
</evidence>
<dbReference type="STRING" id="356882.A0A423X7X8"/>
<keyword evidence="12" id="KW-1185">Reference proteome</keyword>
<keyword evidence="3" id="KW-1003">Cell membrane</keyword>
<feature type="transmembrane region" description="Helical" evidence="10">
    <location>
        <begin position="256"/>
        <end position="277"/>
    </location>
</feature>
<dbReference type="Proteomes" id="UP000283895">
    <property type="component" value="Unassembled WGS sequence"/>
</dbReference>
<dbReference type="GO" id="GO:1903425">
    <property type="term" value="F:fluoride transmembrane transporter activity"/>
    <property type="evidence" value="ECO:0007669"/>
    <property type="project" value="TreeGrafter"/>
</dbReference>
<dbReference type="OrthoDB" id="409792at2759"/>
<dbReference type="Pfam" id="PF02537">
    <property type="entry name" value="CRCB"/>
    <property type="match status" value="2"/>
</dbReference>
<evidence type="ECO:0000256" key="8">
    <source>
        <dbReference type="ARBA" id="ARBA00035585"/>
    </source>
</evidence>
<dbReference type="EMBL" id="LKEA01000001">
    <property type="protein sequence ID" value="ROW12148.1"/>
    <property type="molecule type" value="Genomic_DNA"/>
</dbReference>
<feature type="region of interest" description="Disordered" evidence="9">
    <location>
        <begin position="1"/>
        <end position="143"/>
    </location>
</feature>
<feature type="transmembrane region" description="Helical" evidence="10">
    <location>
        <begin position="352"/>
        <end position="370"/>
    </location>
</feature>
<feature type="transmembrane region" description="Helical" evidence="10">
    <location>
        <begin position="473"/>
        <end position="495"/>
    </location>
</feature>
<dbReference type="InterPro" id="IPR003691">
    <property type="entry name" value="FluC"/>
</dbReference>
<evidence type="ECO:0000256" key="10">
    <source>
        <dbReference type="SAM" id="Phobius"/>
    </source>
</evidence>
<feature type="compositionally biased region" description="Basic and acidic residues" evidence="9">
    <location>
        <begin position="7"/>
        <end position="23"/>
    </location>
</feature>
<organism evidence="11 12">
    <name type="scientific">Cytospora schulzeri</name>
    <dbReference type="NCBI Taxonomy" id="448051"/>
    <lineage>
        <taxon>Eukaryota</taxon>
        <taxon>Fungi</taxon>
        <taxon>Dikarya</taxon>
        <taxon>Ascomycota</taxon>
        <taxon>Pezizomycotina</taxon>
        <taxon>Sordariomycetes</taxon>
        <taxon>Sordariomycetidae</taxon>
        <taxon>Diaporthales</taxon>
        <taxon>Cytosporaceae</taxon>
        <taxon>Cytospora</taxon>
    </lineage>
</organism>
<comment type="subcellular location">
    <subcellularLocation>
        <location evidence="2">Cell membrane</location>
        <topology evidence="2">Multi-pass membrane protein</topology>
    </subcellularLocation>
</comment>
<proteinExistence type="inferred from homology"/>
<evidence type="ECO:0000256" key="7">
    <source>
        <dbReference type="ARBA" id="ARBA00035120"/>
    </source>
</evidence>
<name>A0A423X7X8_9PEZI</name>
<comment type="catalytic activity">
    <reaction evidence="8">
        <text>fluoride(in) = fluoride(out)</text>
        <dbReference type="Rhea" id="RHEA:76159"/>
        <dbReference type="ChEBI" id="CHEBI:17051"/>
    </reaction>
    <physiologicalReaction direction="left-to-right" evidence="8">
        <dbReference type="Rhea" id="RHEA:76160"/>
    </physiologicalReaction>
</comment>
<keyword evidence="5 10" id="KW-1133">Transmembrane helix</keyword>